<name>M8AWT5_AEGTA</name>
<protein>
    <submittedName>
        <fullName evidence="1">Uncharacterized protein</fullName>
    </submittedName>
</protein>
<dbReference type="AlphaFoldDB" id="M8AWT5"/>
<sequence>MEEEEARRYYEDYVVNSHGICDKSVVLLLSHKENDPEKKVTSLHTGTIFASGEKSCCIMTTSAFTLNLKTHVCEAHFFYKTKTKVKNYMVQKEFGIAIIYAGDVNMAKVEQVTFSDENVGSHERVFTCGYNSNQKGRSFFSGSIYNSGVGMKHKHMKHKDMKHNLTLFVHGGPNYGSLAEGDEIESDIGGIVYALDLTSIQLGLASAAKKMSTAARDKKLVGMVNMKEKGSIELELAYKIPYLPVPKLPQTRRDLAGNIEILDF</sequence>
<evidence type="ECO:0000313" key="1">
    <source>
        <dbReference type="EnsemblPlants" id="EMT05889"/>
    </source>
</evidence>
<proteinExistence type="predicted"/>
<reference evidence="1" key="1">
    <citation type="submission" date="2015-06" db="UniProtKB">
        <authorList>
            <consortium name="EnsemblPlants"/>
        </authorList>
    </citation>
    <scope>IDENTIFICATION</scope>
</reference>
<organism evidence="1">
    <name type="scientific">Aegilops tauschii</name>
    <name type="common">Tausch's goatgrass</name>
    <name type="synonym">Aegilops squarrosa</name>
    <dbReference type="NCBI Taxonomy" id="37682"/>
    <lineage>
        <taxon>Eukaryota</taxon>
        <taxon>Viridiplantae</taxon>
        <taxon>Streptophyta</taxon>
        <taxon>Embryophyta</taxon>
        <taxon>Tracheophyta</taxon>
        <taxon>Spermatophyta</taxon>
        <taxon>Magnoliopsida</taxon>
        <taxon>Liliopsida</taxon>
        <taxon>Poales</taxon>
        <taxon>Poaceae</taxon>
        <taxon>BOP clade</taxon>
        <taxon>Pooideae</taxon>
        <taxon>Triticodae</taxon>
        <taxon>Triticeae</taxon>
        <taxon>Triticinae</taxon>
        <taxon>Aegilops</taxon>
    </lineage>
</organism>
<dbReference type="EnsemblPlants" id="EMT05889">
    <property type="protein sequence ID" value="EMT05889"/>
    <property type="gene ID" value="F775_24099"/>
</dbReference>
<accession>M8AWT5</accession>